<evidence type="ECO:0000256" key="11">
    <source>
        <dbReference type="ARBA" id="ARBA00022840"/>
    </source>
</evidence>
<evidence type="ECO:0000313" key="20">
    <source>
        <dbReference type="Proteomes" id="UP000054721"/>
    </source>
</evidence>
<dbReference type="Pfam" id="PF06784">
    <property type="entry name" value="UPF0240"/>
    <property type="match status" value="1"/>
</dbReference>
<dbReference type="CDD" id="cd01998">
    <property type="entry name" value="MnmA_TRMU-like"/>
    <property type="match status" value="1"/>
</dbReference>
<dbReference type="Gene3D" id="3.40.50.620">
    <property type="entry name" value="HUPs"/>
    <property type="match status" value="1"/>
</dbReference>
<dbReference type="PROSITE" id="PS50262">
    <property type="entry name" value="G_PROTEIN_RECEP_F1_2"/>
    <property type="match status" value="1"/>
</dbReference>
<keyword evidence="8 17" id="KW-0812">Transmembrane</keyword>
<dbReference type="Gene3D" id="2.40.30.10">
    <property type="entry name" value="Translation factors"/>
    <property type="match status" value="1"/>
</dbReference>
<evidence type="ECO:0000313" key="19">
    <source>
        <dbReference type="EMBL" id="KRZ52640.1"/>
    </source>
</evidence>
<dbReference type="InterPro" id="IPR017452">
    <property type="entry name" value="GPCR_Rhodpsn_7TM"/>
</dbReference>
<dbReference type="GO" id="GO:0002143">
    <property type="term" value="P:tRNA wobble position uridine thiolation"/>
    <property type="evidence" value="ECO:0007669"/>
    <property type="project" value="TreeGrafter"/>
</dbReference>
<comment type="caution">
    <text evidence="19">The sequence shown here is derived from an EMBL/GenBank/DDBJ whole genome shotgun (WGS) entry which is preliminary data.</text>
</comment>
<dbReference type="InterPro" id="IPR046884">
    <property type="entry name" value="MnmA-like_central"/>
</dbReference>
<dbReference type="InterPro" id="IPR023382">
    <property type="entry name" value="MnmA-like_central_sf"/>
</dbReference>
<gene>
    <name evidence="19" type="ORF">T02_3861</name>
</gene>
<dbReference type="GO" id="GO:0061708">
    <property type="term" value="F:tRNA-5-taurinomethyluridine 2-sulfurtransferase"/>
    <property type="evidence" value="ECO:0007669"/>
    <property type="project" value="UniProtKB-EC"/>
</dbReference>
<dbReference type="Gene3D" id="1.20.1070.10">
    <property type="entry name" value="Rhodopsin 7-helix transmembrane proteins"/>
    <property type="match status" value="1"/>
</dbReference>
<evidence type="ECO:0000259" key="18">
    <source>
        <dbReference type="PROSITE" id="PS50262"/>
    </source>
</evidence>
<accession>A0A0V1KZB0</accession>
<dbReference type="InterPro" id="IPR009622">
    <property type="entry name" value="NDUFAF4"/>
</dbReference>
<keyword evidence="7" id="KW-0808">Transferase</keyword>
<dbReference type="SUPFAM" id="SSF52402">
    <property type="entry name" value="Adenine nucleotide alpha hydrolases-like"/>
    <property type="match status" value="1"/>
</dbReference>
<keyword evidence="15" id="KW-1015">Disulfide bond</keyword>
<keyword evidence="13 17" id="KW-1133">Transmembrane helix</keyword>
<dbReference type="Pfam" id="PF03054">
    <property type="entry name" value="tRNA_Me_trans"/>
    <property type="match status" value="1"/>
</dbReference>
<evidence type="ECO:0000256" key="7">
    <source>
        <dbReference type="ARBA" id="ARBA00022679"/>
    </source>
</evidence>
<keyword evidence="10" id="KW-0547">Nucleotide-binding</keyword>
<evidence type="ECO:0000256" key="16">
    <source>
        <dbReference type="ARBA" id="ARBA00049564"/>
    </source>
</evidence>
<evidence type="ECO:0000256" key="2">
    <source>
        <dbReference type="ARBA" id="ARBA00004173"/>
    </source>
</evidence>
<dbReference type="Pfam" id="PF10320">
    <property type="entry name" value="7TM_GPCR_Srsx"/>
    <property type="match status" value="1"/>
</dbReference>
<dbReference type="GO" id="GO:0005739">
    <property type="term" value="C:mitochondrion"/>
    <property type="evidence" value="ECO:0007669"/>
    <property type="project" value="UniProtKB-SubCell"/>
</dbReference>
<feature type="transmembrane region" description="Helical" evidence="17">
    <location>
        <begin position="642"/>
        <end position="664"/>
    </location>
</feature>
<dbReference type="NCBIfam" id="NF001138">
    <property type="entry name" value="PRK00143.1"/>
    <property type="match status" value="1"/>
</dbReference>
<keyword evidence="9" id="KW-0819">tRNA processing</keyword>
<evidence type="ECO:0000256" key="8">
    <source>
        <dbReference type="ARBA" id="ARBA00022692"/>
    </source>
</evidence>
<evidence type="ECO:0000256" key="3">
    <source>
        <dbReference type="ARBA" id="ARBA00004370"/>
    </source>
</evidence>
<name>A0A0V1KZB0_9BILA</name>
<dbReference type="Pfam" id="PF20259">
    <property type="entry name" value="tRNA_Me_trans_M"/>
    <property type="match status" value="1"/>
</dbReference>
<sequence>MKASVRQLSIHIFKLLSDAMGKVLSSAYRSALNVGVDRRAELLINKMKNGDCPPVAAPRYPSEEKRIQQLNENYPEMESMIHSKNAELHENLKKLSVTRSVSFVESSQSSSSRMLPRKAICADKQLKFGIVEPPREKVPPGKIQLSKFLELMNEVQNSGVDVQLLAEQYGLREFDLKQTMKYFGAFHEGTQEIYLPPLKLDELDSFGEKVETVDEFELKRIGPSLINILMKVQKSSAWTENMFKSVACAISGGIDSAVAAYLLKARGFDVIGVFMKNWDLIEEFGYCCSDKDLLDAQKVCRHLKIPFHEVHFINEYWDDVFTNLLDGYVVGKTPNPDILCNRLIKFDLFFSYCMHTLKVDAVATGHYARSSFGRFLENFSPEKNAKLFRPTDKLKDQTYFLCQIPQASLRRTMFPLANWLKKDVRVMAERIGMGWLNAKKESYGICMIGKRNFKDFISDYVMTKKGFFVDVDSQKKVGEHEGIHLFTRGQRVKIPGGKCPYFVSKIDPVDSTIYVCCYNFHPSLYAGSVQTLQPYWIEEQEPEVLKESRKLKCEFKYQHVLRSTSCIVKKLPSELGLQVELKHPVRAISAGQYAIFYNDQDECLALLRIVFRVSLMDMFVVNVSMLEEALALKNMIANQVNLIPYFAIGIGFVTLLLNMGGYVAMSLEKTVRKEKKYLLIRLMNLSYSVFGLGLITYGFCLIHVRSAEKMPFITQKRCFLINMLLDFSLHLVTDVNLFTAVDRCLAVAVPKFYIHVFKPKLINVITVLIVIHTGVLNIVGYFYTSNDLQLFCAFSTRTSRYYSSKVRIQSNILLCLTVLLYIFLIILIHRKIRLLKRNGMNISKARKEMNVRLLMTLFMSIATYSATIIVGSIVISLSLEEPNLIDSMLLSRYSLIAYFCGILHFLLIVISMDEFRTLLRRTYLRFTISKLSKVGVALSVQVQKPVRSVAETVELRQQ</sequence>
<dbReference type="GO" id="GO:0016020">
    <property type="term" value="C:membrane"/>
    <property type="evidence" value="ECO:0007669"/>
    <property type="project" value="UniProtKB-SubCell"/>
</dbReference>
<feature type="transmembrane region" description="Helical" evidence="17">
    <location>
        <begin position="685"/>
        <end position="707"/>
    </location>
</feature>
<comment type="catalytic activity">
    <reaction evidence="16">
        <text>5-taurinomethyluridine(34) in tRNA + S-sulfanyl-L-cysteinyl-[protein] + AH2 + ATP = 5-taurinomethyl-2-thiouridine(34) in tRNA + L-cysteinyl-[protein] + A + AMP + diphosphate + H(+)</text>
        <dbReference type="Rhea" id="RHEA:47040"/>
        <dbReference type="Rhea" id="RHEA-COMP:10131"/>
        <dbReference type="Rhea" id="RHEA-COMP:11726"/>
        <dbReference type="Rhea" id="RHEA-COMP:11732"/>
        <dbReference type="Rhea" id="RHEA-COMP:11733"/>
        <dbReference type="ChEBI" id="CHEBI:13193"/>
        <dbReference type="ChEBI" id="CHEBI:15378"/>
        <dbReference type="ChEBI" id="CHEBI:17499"/>
        <dbReference type="ChEBI" id="CHEBI:29950"/>
        <dbReference type="ChEBI" id="CHEBI:30616"/>
        <dbReference type="ChEBI" id="CHEBI:33019"/>
        <dbReference type="ChEBI" id="CHEBI:61963"/>
        <dbReference type="ChEBI" id="CHEBI:87171"/>
        <dbReference type="ChEBI" id="CHEBI:87172"/>
        <dbReference type="ChEBI" id="CHEBI:456215"/>
        <dbReference type="EC" id="2.8.1.14"/>
    </reaction>
</comment>
<dbReference type="EC" id="2.8.1.14" evidence="5"/>
<dbReference type="InterPro" id="IPR004506">
    <property type="entry name" value="MnmA-like"/>
</dbReference>
<dbReference type="STRING" id="6335.A0A0V1KZB0"/>
<evidence type="ECO:0000256" key="9">
    <source>
        <dbReference type="ARBA" id="ARBA00022694"/>
    </source>
</evidence>
<evidence type="ECO:0000256" key="1">
    <source>
        <dbReference type="ARBA" id="ARBA00003986"/>
    </source>
</evidence>
<evidence type="ECO:0000256" key="17">
    <source>
        <dbReference type="SAM" id="Phobius"/>
    </source>
</evidence>
<evidence type="ECO:0000256" key="12">
    <source>
        <dbReference type="ARBA" id="ARBA00022884"/>
    </source>
</evidence>
<dbReference type="EMBL" id="JYDW01000187">
    <property type="protein sequence ID" value="KRZ52640.1"/>
    <property type="molecule type" value="Genomic_DNA"/>
</dbReference>
<dbReference type="InterPro" id="IPR019424">
    <property type="entry name" value="7TM_GPCR_Srsx"/>
</dbReference>
<dbReference type="NCBIfam" id="TIGR00420">
    <property type="entry name" value="trmU"/>
    <property type="match status" value="1"/>
</dbReference>
<keyword evidence="20" id="KW-1185">Reference proteome</keyword>
<dbReference type="InterPro" id="IPR000276">
    <property type="entry name" value="GPCR_Rhodpsn"/>
</dbReference>
<dbReference type="PANTHER" id="PTHR11933">
    <property type="entry name" value="TRNA 5-METHYLAMINOMETHYL-2-THIOURIDYLATE -METHYLTRANSFERASE"/>
    <property type="match status" value="1"/>
</dbReference>
<dbReference type="OrthoDB" id="3685at2759"/>
<dbReference type="GO" id="GO:0000049">
    <property type="term" value="F:tRNA binding"/>
    <property type="evidence" value="ECO:0007669"/>
    <property type="project" value="UniProtKB-KW"/>
</dbReference>
<comment type="function">
    <text evidence="1">Catalyzes the 2-thiolation of uridine at the wobble position (U34) of mitochondrial tRNA(Lys), tRNA(Glu) and tRNA(Gln). Required for the formation of 5-taurinomethyl-2-thiouridine (tm5s2U) of mitochondrial tRNA(Lys), tRNA(Glu), and tRNA(Gln) at the wobble position. ATP is required to activate the C2 atom of the wobble base.</text>
</comment>
<feature type="transmembrane region" description="Helical" evidence="17">
    <location>
        <begin position="895"/>
        <end position="915"/>
    </location>
</feature>
<evidence type="ECO:0000256" key="15">
    <source>
        <dbReference type="ARBA" id="ARBA00023157"/>
    </source>
</evidence>
<feature type="transmembrane region" description="Helical" evidence="17">
    <location>
        <begin position="727"/>
        <end position="749"/>
    </location>
</feature>
<dbReference type="GO" id="GO:0032981">
    <property type="term" value="P:mitochondrial respiratory chain complex I assembly"/>
    <property type="evidence" value="ECO:0007669"/>
    <property type="project" value="InterPro"/>
</dbReference>
<dbReference type="InterPro" id="IPR014729">
    <property type="entry name" value="Rossmann-like_a/b/a_fold"/>
</dbReference>
<evidence type="ECO:0000256" key="14">
    <source>
        <dbReference type="ARBA" id="ARBA00023136"/>
    </source>
</evidence>
<comment type="subcellular location">
    <subcellularLocation>
        <location evidence="3">Membrane</location>
    </subcellularLocation>
    <subcellularLocation>
        <location evidence="2">Mitochondrion</location>
    </subcellularLocation>
</comment>
<keyword evidence="12" id="KW-0694">RNA-binding</keyword>
<organism evidence="19 20">
    <name type="scientific">Trichinella nativa</name>
    <dbReference type="NCBI Taxonomy" id="6335"/>
    <lineage>
        <taxon>Eukaryota</taxon>
        <taxon>Metazoa</taxon>
        <taxon>Ecdysozoa</taxon>
        <taxon>Nematoda</taxon>
        <taxon>Enoplea</taxon>
        <taxon>Dorylaimia</taxon>
        <taxon>Trichinellida</taxon>
        <taxon>Trichinellidae</taxon>
        <taxon>Trichinella</taxon>
    </lineage>
</organism>
<evidence type="ECO:0000256" key="4">
    <source>
        <dbReference type="ARBA" id="ARBA00006191"/>
    </source>
</evidence>
<dbReference type="Pfam" id="PF20258">
    <property type="entry name" value="tRNA_Me_trans_C"/>
    <property type="match status" value="1"/>
</dbReference>
<dbReference type="SUPFAM" id="SSF81321">
    <property type="entry name" value="Family A G protein-coupled receptor-like"/>
    <property type="match status" value="1"/>
</dbReference>
<feature type="domain" description="G-protein coupled receptors family 1 profile" evidence="18">
    <location>
        <begin position="660"/>
        <end position="908"/>
    </location>
</feature>
<evidence type="ECO:0000256" key="6">
    <source>
        <dbReference type="ARBA" id="ARBA00022555"/>
    </source>
</evidence>
<keyword evidence="11" id="KW-0067">ATP-binding</keyword>
<evidence type="ECO:0000256" key="5">
    <source>
        <dbReference type="ARBA" id="ARBA00011953"/>
    </source>
</evidence>
<dbReference type="AlphaFoldDB" id="A0A0V1KZB0"/>
<comment type="similarity">
    <text evidence="4">Belongs to the MnmA/TRMU family.</text>
</comment>
<feature type="transmembrane region" description="Helical" evidence="17">
    <location>
        <begin position="849"/>
        <end position="875"/>
    </location>
</feature>
<dbReference type="Proteomes" id="UP000054721">
    <property type="component" value="Unassembled WGS sequence"/>
</dbReference>
<evidence type="ECO:0000256" key="10">
    <source>
        <dbReference type="ARBA" id="ARBA00022741"/>
    </source>
</evidence>
<feature type="transmembrane region" description="Helical" evidence="17">
    <location>
        <begin position="808"/>
        <end position="828"/>
    </location>
</feature>
<dbReference type="PANTHER" id="PTHR11933:SF5">
    <property type="entry name" value="MITOCHONDRIAL TRNA-SPECIFIC 2-THIOURIDYLASE 1"/>
    <property type="match status" value="1"/>
</dbReference>
<proteinExistence type="inferred from homology"/>
<dbReference type="GO" id="GO:0004930">
    <property type="term" value="F:G protein-coupled receptor activity"/>
    <property type="evidence" value="ECO:0007669"/>
    <property type="project" value="InterPro"/>
</dbReference>
<reference evidence="19 20" key="1">
    <citation type="submission" date="2015-05" db="EMBL/GenBank/DDBJ databases">
        <title>Evolution of Trichinella species and genotypes.</title>
        <authorList>
            <person name="Korhonen P.K."/>
            <person name="Edoardo P."/>
            <person name="Giuseppe L.R."/>
            <person name="Gasser R.B."/>
        </authorList>
    </citation>
    <scope>NUCLEOTIDE SEQUENCE [LARGE SCALE GENOMIC DNA]</scope>
    <source>
        <strain evidence="19">ISS10</strain>
    </source>
</reference>
<dbReference type="FunFam" id="3.40.50.620:FF:000104">
    <property type="entry name" value="Mitochondrial tRNA-specific 2-thiouridylase 1"/>
    <property type="match status" value="1"/>
</dbReference>
<evidence type="ECO:0000256" key="13">
    <source>
        <dbReference type="ARBA" id="ARBA00022989"/>
    </source>
</evidence>
<keyword evidence="6" id="KW-0820">tRNA-binding</keyword>
<protein>
    <recommendedName>
        <fullName evidence="5">tRNA-5-taurinomethyluridine 2-sulfurtransferase</fullName>
        <ecNumber evidence="5">2.8.1.14</ecNumber>
    </recommendedName>
</protein>
<dbReference type="InterPro" id="IPR046885">
    <property type="entry name" value="MnmA-like_C"/>
</dbReference>
<dbReference type="SMART" id="SM01381">
    <property type="entry name" value="7TM_GPCR_Srsx"/>
    <property type="match status" value="1"/>
</dbReference>
<dbReference type="Gene3D" id="2.30.30.280">
    <property type="entry name" value="Adenine nucleotide alpha hydrolases-like domains"/>
    <property type="match status" value="1"/>
</dbReference>
<dbReference type="GO" id="GO:0005524">
    <property type="term" value="F:ATP binding"/>
    <property type="evidence" value="ECO:0007669"/>
    <property type="project" value="UniProtKB-KW"/>
</dbReference>
<feature type="transmembrane region" description="Helical" evidence="17">
    <location>
        <begin position="761"/>
        <end position="783"/>
    </location>
</feature>
<keyword evidence="14 17" id="KW-0472">Membrane</keyword>